<keyword evidence="1" id="KW-0812">Transmembrane</keyword>
<dbReference type="RefSeq" id="XP_046076077.1">
    <property type="nucleotide sequence ID" value="XM_046217816.1"/>
</dbReference>
<organism evidence="2 3">
    <name type="scientific">Talaromyces proteolyticus</name>
    <dbReference type="NCBI Taxonomy" id="1131652"/>
    <lineage>
        <taxon>Eukaryota</taxon>
        <taxon>Fungi</taxon>
        <taxon>Dikarya</taxon>
        <taxon>Ascomycota</taxon>
        <taxon>Pezizomycotina</taxon>
        <taxon>Eurotiomycetes</taxon>
        <taxon>Eurotiomycetidae</taxon>
        <taxon>Eurotiales</taxon>
        <taxon>Trichocomaceae</taxon>
        <taxon>Talaromyces</taxon>
        <taxon>Talaromyces sect. Bacilispori</taxon>
    </lineage>
</organism>
<dbReference type="InterPro" id="IPR036928">
    <property type="entry name" value="AS_sf"/>
</dbReference>
<keyword evidence="1" id="KW-1133">Transmembrane helix</keyword>
<name>A0AAD4L216_9EURO</name>
<protein>
    <submittedName>
        <fullName evidence="2">Uncharacterized protein</fullName>
    </submittedName>
</protein>
<accession>A0AAD4L216</accession>
<dbReference type="EMBL" id="JAJTJA010000002">
    <property type="protein sequence ID" value="KAH8703059.1"/>
    <property type="molecule type" value="Genomic_DNA"/>
</dbReference>
<reference evidence="2" key="1">
    <citation type="submission" date="2021-12" db="EMBL/GenBank/DDBJ databases">
        <title>Convergent genome expansion in fungi linked to evolution of root-endophyte symbiosis.</title>
        <authorList>
            <consortium name="DOE Joint Genome Institute"/>
            <person name="Ke Y.-H."/>
            <person name="Bonito G."/>
            <person name="Liao H.-L."/>
            <person name="Looney B."/>
            <person name="Rojas-Flechas A."/>
            <person name="Nash J."/>
            <person name="Hameed K."/>
            <person name="Schadt C."/>
            <person name="Martin F."/>
            <person name="Crous P.W."/>
            <person name="Miettinen O."/>
            <person name="Magnuson J.K."/>
            <person name="Labbe J."/>
            <person name="Jacobson D."/>
            <person name="Doktycz M.J."/>
            <person name="Veneault-Fourrey C."/>
            <person name="Kuo A."/>
            <person name="Mondo S."/>
            <person name="Calhoun S."/>
            <person name="Riley R."/>
            <person name="Ohm R."/>
            <person name="LaButti K."/>
            <person name="Andreopoulos B."/>
            <person name="Pangilinan J."/>
            <person name="Nolan M."/>
            <person name="Tritt A."/>
            <person name="Clum A."/>
            <person name="Lipzen A."/>
            <person name="Daum C."/>
            <person name="Barry K."/>
            <person name="Grigoriev I.V."/>
            <person name="Vilgalys R."/>
        </authorList>
    </citation>
    <scope>NUCLEOTIDE SEQUENCE</scope>
    <source>
        <strain evidence="2">PMI_201</strain>
    </source>
</reference>
<dbReference type="PANTHER" id="PTHR42678:SF37">
    <property type="entry name" value="AMIDASE C869.01-RELATED"/>
    <property type="match status" value="1"/>
</dbReference>
<gene>
    <name evidence="2" type="ORF">BGW36DRAFT_393515</name>
</gene>
<dbReference type="Proteomes" id="UP001201262">
    <property type="component" value="Unassembled WGS sequence"/>
</dbReference>
<evidence type="ECO:0000256" key="1">
    <source>
        <dbReference type="SAM" id="Phobius"/>
    </source>
</evidence>
<proteinExistence type="predicted"/>
<evidence type="ECO:0000313" key="3">
    <source>
        <dbReference type="Proteomes" id="UP001201262"/>
    </source>
</evidence>
<sequence>MPLCNGFKLDEASIDDLLHCYLERIYQVLTYLKYELDVERKLGKIRGLLHGIPFLMTAGGLALIGSIVLRDAHVIQRLLHAASGRADMRSSDYFEGYSAGRGQCRNPYILLSMQATAAGGPPLRWIGLTSRAGAIPGPIHQDSVGCFGKLLAMLRMSWMQFMESIHGTTILFLQQGETPRGGYAQFPADKSTLKNAVFGLLRMSLWHQLIELPDLIENAGAAIINGTEFLFYPRLDFYNNIKSYLTQLENSTMRSLEGLEQFNLENVQVINLAFASEQDGFLESLATKAVMDGTNWESLHYCQHTTREGGIDAALKYKEVALTALLVSGMPYGLALIATLIRYAGAIENLQRSSDTPWKRRPSTWSGYWE</sequence>
<dbReference type="PANTHER" id="PTHR42678">
    <property type="entry name" value="AMIDASE"/>
    <property type="match status" value="1"/>
</dbReference>
<dbReference type="GeneID" id="70248103"/>
<comment type="caution">
    <text evidence="2">The sequence shown here is derived from an EMBL/GenBank/DDBJ whole genome shotgun (WGS) entry which is preliminary data.</text>
</comment>
<dbReference type="SUPFAM" id="SSF75304">
    <property type="entry name" value="Amidase signature (AS) enzymes"/>
    <property type="match status" value="1"/>
</dbReference>
<feature type="transmembrane region" description="Helical" evidence="1">
    <location>
        <begin position="48"/>
        <end position="69"/>
    </location>
</feature>
<keyword evidence="3" id="KW-1185">Reference proteome</keyword>
<keyword evidence="1" id="KW-0472">Membrane</keyword>
<evidence type="ECO:0000313" key="2">
    <source>
        <dbReference type="EMBL" id="KAH8703059.1"/>
    </source>
</evidence>
<dbReference type="Gene3D" id="3.90.1300.10">
    <property type="entry name" value="Amidase signature (AS) domain"/>
    <property type="match status" value="1"/>
</dbReference>
<dbReference type="AlphaFoldDB" id="A0AAD4L216"/>